<gene>
    <name evidence="10" type="ORF">SAMN04487995_5083</name>
</gene>
<organism evidence="10 11">
    <name type="scientific">Dyadobacter koreensis</name>
    <dbReference type="NCBI Taxonomy" id="408657"/>
    <lineage>
        <taxon>Bacteria</taxon>
        <taxon>Pseudomonadati</taxon>
        <taxon>Bacteroidota</taxon>
        <taxon>Cytophagia</taxon>
        <taxon>Cytophagales</taxon>
        <taxon>Spirosomataceae</taxon>
        <taxon>Dyadobacter</taxon>
    </lineage>
</organism>
<evidence type="ECO:0000259" key="9">
    <source>
        <dbReference type="Pfam" id="PF01266"/>
    </source>
</evidence>
<dbReference type="InterPro" id="IPR023209">
    <property type="entry name" value="DAO"/>
</dbReference>
<keyword evidence="5" id="KW-0560">Oxidoreductase</keyword>
<evidence type="ECO:0000256" key="8">
    <source>
        <dbReference type="ARBA" id="ARBA00049547"/>
    </source>
</evidence>
<dbReference type="GO" id="GO:0005737">
    <property type="term" value="C:cytoplasm"/>
    <property type="evidence" value="ECO:0007669"/>
    <property type="project" value="TreeGrafter"/>
</dbReference>
<name>A0A1H6ZBD0_9BACT</name>
<dbReference type="GO" id="GO:0019478">
    <property type="term" value="P:D-amino acid catabolic process"/>
    <property type="evidence" value="ECO:0007669"/>
    <property type="project" value="TreeGrafter"/>
</dbReference>
<keyword evidence="4" id="KW-0274">FAD</keyword>
<keyword evidence="11" id="KW-1185">Reference proteome</keyword>
<feature type="domain" description="FAD dependent oxidoreductase" evidence="9">
    <location>
        <begin position="130"/>
        <end position="392"/>
    </location>
</feature>
<comment type="similarity">
    <text evidence="2">Belongs to the DAMOX/DASOX family.</text>
</comment>
<evidence type="ECO:0000256" key="5">
    <source>
        <dbReference type="ARBA" id="ARBA00023002"/>
    </source>
</evidence>
<evidence type="ECO:0000256" key="3">
    <source>
        <dbReference type="ARBA" id="ARBA00022630"/>
    </source>
</evidence>
<evidence type="ECO:0000256" key="4">
    <source>
        <dbReference type="ARBA" id="ARBA00022827"/>
    </source>
</evidence>
<dbReference type="GO" id="GO:0071949">
    <property type="term" value="F:FAD binding"/>
    <property type="evidence" value="ECO:0007669"/>
    <property type="project" value="InterPro"/>
</dbReference>
<protein>
    <recommendedName>
        <fullName evidence="7">D-amino-acid oxidase</fullName>
        <ecNumber evidence="6">1.4.3.3</ecNumber>
    </recommendedName>
</protein>
<dbReference type="Pfam" id="PF01266">
    <property type="entry name" value="DAO"/>
    <property type="match status" value="2"/>
</dbReference>
<evidence type="ECO:0000256" key="6">
    <source>
        <dbReference type="ARBA" id="ARBA00039101"/>
    </source>
</evidence>
<evidence type="ECO:0000313" key="11">
    <source>
        <dbReference type="Proteomes" id="UP000199532"/>
    </source>
</evidence>
<evidence type="ECO:0000256" key="1">
    <source>
        <dbReference type="ARBA" id="ARBA00001974"/>
    </source>
</evidence>
<evidence type="ECO:0000256" key="7">
    <source>
        <dbReference type="ARBA" id="ARBA00039751"/>
    </source>
</evidence>
<dbReference type="Gene3D" id="3.40.50.720">
    <property type="entry name" value="NAD(P)-binding Rossmann-like Domain"/>
    <property type="match status" value="2"/>
</dbReference>
<dbReference type="EMBL" id="FNXY01000008">
    <property type="protein sequence ID" value="SEJ50741.1"/>
    <property type="molecule type" value="Genomic_DNA"/>
</dbReference>
<evidence type="ECO:0000313" key="10">
    <source>
        <dbReference type="EMBL" id="SEJ50741.1"/>
    </source>
</evidence>
<accession>A0A1H6ZBD0</accession>
<dbReference type="AlphaFoldDB" id="A0A1H6ZBD0"/>
<dbReference type="EC" id="1.4.3.3" evidence="6"/>
<reference evidence="10 11" key="1">
    <citation type="submission" date="2016-10" db="EMBL/GenBank/DDBJ databases">
        <authorList>
            <person name="de Groot N.N."/>
        </authorList>
    </citation>
    <scope>NUCLEOTIDE SEQUENCE [LARGE SCALE GENOMIC DNA]</scope>
    <source>
        <strain evidence="10 11">DSM 19938</strain>
    </source>
</reference>
<evidence type="ECO:0000256" key="2">
    <source>
        <dbReference type="ARBA" id="ARBA00006730"/>
    </source>
</evidence>
<sequence>MTNFRLKRPITPFQMNRRNFFQKAVPASLALGAVATSCAPKTQLTYPDKHFHISRGYHEIPKLRLSMDRIVKETVGLRPFRPSGPRIETEQLGSKTIVHNYGHGGSGWSLSWGTGNMARKMVLATNEKKVAMLGCGTVGIATARLLQESGCEVTIYTKDVPPNITSNLATGTWSPASRVCDVKVAKPEFKTIWEDATRFSFRRFQFLLGMNDIACWAEEYGVFQKEPVYIPGAGGEDFEIHGLIPERVKLTAKEHPFNADHVTRRTNLMFNIPSYLRHQLTDFVMFGGKIKIQEIKSLEDIDALPEKVVVNCMGLGAKPVFNDQELTPVSGQLSCLIPQSDINYKLYTQGANFISRKDGIYIGSNGIVGNWDTTPSKEQTEKTVGIIQKLMEEMRG</sequence>
<proteinExistence type="inferred from homology"/>
<dbReference type="GO" id="GO:0003884">
    <property type="term" value="F:D-amino-acid oxidase activity"/>
    <property type="evidence" value="ECO:0007669"/>
    <property type="project" value="UniProtKB-EC"/>
</dbReference>
<dbReference type="PANTHER" id="PTHR11530:SF11">
    <property type="entry name" value="D-ASPARTATE OXIDASE"/>
    <property type="match status" value="1"/>
</dbReference>
<comment type="cofactor">
    <cofactor evidence="1">
        <name>FAD</name>
        <dbReference type="ChEBI" id="CHEBI:57692"/>
    </cofactor>
</comment>
<dbReference type="Gene3D" id="3.30.9.10">
    <property type="entry name" value="D-Amino Acid Oxidase, subunit A, domain 2"/>
    <property type="match status" value="1"/>
</dbReference>
<keyword evidence="3" id="KW-0285">Flavoprotein</keyword>
<dbReference type="Proteomes" id="UP000199532">
    <property type="component" value="Unassembled WGS sequence"/>
</dbReference>
<dbReference type="InterPro" id="IPR036188">
    <property type="entry name" value="FAD/NAD-bd_sf"/>
</dbReference>
<dbReference type="SUPFAM" id="SSF51905">
    <property type="entry name" value="FAD/NAD(P)-binding domain"/>
    <property type="match status" value="1"/>
</dbReference>
<dbReference type="PANTHER" id="PTHR11530">
    <property type="entry name" value="D-AMINO ACID OXIDASE"/>
    <property type="match status" value="1"/>
</dbReference>
<feature type="domain" description="FAD dependent oxidoreductase" evidence="9">
    <location>
        <begin position="47"/>
        <end position="118"/>
    </location>
</feature>
<comment type="catalytic activity">
    <reaction evidence="8">
        <text>a D-alpha-amino acid + O2 + H2O = a 2-oxocarboxylate + H2O2 + NH4(+)</text>
        <dbReference type="Rhea" id="RHEA:21816"/>
        <dbReference type="ChEBI" id="CHEBI:15377"/>
        <dbReference type="ChEBI" id="CHEBI:15379"/>
        <dbReference type="ChEBI" id="CHEBI:16240"/>
        <dbReference type="ChEBI" id="CHEBI:28938"/>
        <dbReference type="ChEBI" id="CHEBI:35179"/>
        <dbReference type="ChEBI" id="CHEBI:59871"/>
        <dbReference type="EC" id="1.4.3.3"/>
    </reaction>
    <physiologicalReaction direction="left-to-right" evidence="8">
        <dbReference type="Rhea" id="RHEA:21817"/>
    </physiologicalReaction>
</comment>
<dbReference type="InterPro" id="IPR006076">
    <property type="entry name" value="FAD-dep_OxRdtase"/>
</dbReference>
<dbReference type="STRING" id="408657.SAMN04487995_5083"/>